<sequence length="343" mass="39167">MEKKTDINKKFEARHLANINANQKRIQEAYAKAIKKIFDSTGSINLKSKTFRLSDYPILNKVVNEALIEFHGEVMITLVNGIRYEWQLSGEKFENIVAATYKGEKISAATRAVIADPRTDALEAFIARKTAGLTLSDRVWRYTNQFQAEIEQGLYTGISAGQSAAAMARDQQQYLVNPDKLFRGVKDADGKLVLSKAAKKYKPGQGVYRSSYKNAYRMTRDVINDSYREADNERWDATPFVLGFEVRLSNNHPKHDICDYLAGLYPTSFKWTKWHIQCICYVVPVMASPAAFNEYERAVLGGSADKYQFKGRVSDMPANFTSYVKENAERFENWKRKPEWLAN</sequence>
<organism evidence="1 2">
    <name type="scientific">Mucilaginibacter gynuensis</name>
    <dbReference type="NCBI Taxonomy" id="1302236"/>
    <lineage>
        <taxon>Bacteria</taxon>
        <taxon>Pseudomonadati</taxon>
        <taxon>Bacteroidota</taxon>
        <taxon>Sphingobacteriia</taxon>
        <taxon>Sphingobacteriales</taxon>
        <taxon>Sphingobacteriaceae</taxon>
        <taxon>Mucilaginibacter</taxon>
    </lineage>
</organism>
<name>A0ABP8HF78_9SPHI</name>
<protein>
    <submittedName>
        <fullName evidence="1">Uncharacterized protein</fullName>
    </submittedName>
</protein>
<accession>A0ABP8HF78</accession>
<gene>
    <name evidence="1" type="ORF">GCM10023149_48560</name>
</gene>
<evidence type="ECO:0000313" key="2">
    <source>
        <dbReference type="Proteomes" id="UP001500582"/>
    </source>
</evidence>
<evidence type="ECO:0000313" key="1">
    <source>
        <dbReference type="EMBL" id="GAA4338537.1"/>
    </source>
</evidence>
<keyword evidence="2" id="KW-1185">Reference proteome</keyword>
<proteinExistence type="predicted"/>
<dbReference type="EMBL" id="BAABFT010000021">
    <property type="protein sequence ID" value="GAA4338537.1"/>
    <property type="molecule type" value="Genomic_DNA"/>
</dbReference>
<dbReference type="RefSeq" id="WP_345213805.1">
    <property type="nucleotide sequence ID" value="NZ_BAABFT010000021.1"/>
</dbReference>
<dbReference type="Proteomes" id="UP001500582">
    <property type="component" value="Unassembled WGS sequence"/>
</dbReference>
<comment type="caution">
    <text evidence="1">The sequence shown here is derived from an EMBL/GenBank/DDBJ whole genome shotgun (WGS) entry which is preliminary data.</text>
</comment>
<reference evidence="2" key="1">
    <citation type="journal article" date="2019" name="Int. J. Syst. Evol. Microbiol.">
        <title>The Global Catalogue of Microorganisms (GCM) 10K type strain sequencing project: providing services to taxonomists for standard genome sequencing and annotation.</title>
        <authorList>
            <consortium name="The Broad Institute Genomics Platform"/>
            <consortium name="The Broad Institute Genome Sequencing Center for Infectious Disease"/>
            <person name="Wu L."/>
            <person name="Ma J."/>
        </authorList>
    </citation>
    <scope>NUCLEOTIDE SEQUENCE [LARGE SCALE GENOMIC DNA]</scope>
    <source>
        <strain evidence="2">JCM 17705</strain>
    </source>
</reference>